<dbReference type="InterPro" id="IPR039038">
    <property type="entry name" value="ASPH"/>
</dbReference>
<dbReference type="InterPro" id="IPR011990">
    <property type="entry name" value="TPR-like_helical_dom_sf"/>
</dbReference>
<evidence type="ECO:0000256" key="2">
    <source>
        <dbReference type="SAM" id="MobiDB-lite"/>
    </source>
</evidence>
<keyword evidence="3" id="KW-0472">Membrane</keyword>
<feature type="compositionally biased region" description="Basic and acidic residues" evidence="2">
    <location>
        <begin position="218"/>
        <end position="230"/>
    </location>
</feature>
<evidence type="ECO:0000259" key="4">
    <source>
        <dbReference type="Pfam" id="PF05118"/>
    </source>
</evidence>
<dbReference type="EMBL" id="GECL01001841">
    <property type="protein sequence ID" value="JAP04283.1"/>
    <property type="molecule type" value="Transcribed_RNA"/>
</dbReference>
<feature type="region of interest" description="Disordered" evidence="2">
    <location>
        <begin position="133"/>
        <end position="159"/>
    </location>
</feature>
<dbReference type="Gene3D" id="1.25.40.10">
    <property type="entry name" value="Tetratricopeptide repeat domain"/>
    <property type="match status" value="1"/>
</dbReference>
<accession>A0A0V0G821</accession>
<dbReference type="GO" id="GO:0005783">
    <property type="term" value="C:endoplasmic reticulum"/>
    <property type="evidence" value="ECO:0007669"/>
    <property type="project" value="TreeGrafter"/>
</dbReference>
<evidence type="ECO:0000313" key="5">
    <source>
        <dbReference type="EMBL" id="JAP04283.1"/>
    </source>
</evidence>
<feature type="transmembrane region" description="Helical" evidence="3">
    <location>
        <begin position="50"/>
        <end position="68"/>
    </location>
</feature>
<dbReference type="Pfam" id="PF05118">
    <property type="entry name" value="Asp_Arg_Hydrox"/>
    <property type="match status" value="1"/>
</dbReference>
<feature type="compositionally biased region" description="Acidic residues" evidence="2">
    <location>
        <begin position="397"/>
        <end position="415"/>
    </location>
</feature>
<dbReference type="SUPFAM" id="SSF48452">
    <property type="entry name" value="TPR-like"/>
    <property type="match status" value="1"/>
</dbReference>
<keyword evidence="3" id="KW-0812">Transmembrane</keyword>
<dbReference type="AlphaFoldDB" id="A0A0V0G821"/>
<name>A0A0V0G821_TRIDM</name>
<feature type="compositionally biased region" description="Acidic residues" evidence="2">
    <location>
        <begin position="288"/>
        <end position="312"/>
    </location>
</feature>
<feature type="compositionally biased region" description="Low complexity" evidence="2">
    <location>
        <begin position="425"/>
        <end position="434"/>
    </location>
</feature>
<dbReference type="SUPFAM" id="SSF51197">
    <property type="entry name" value="Clavaminate synthase-like"/>
    <property type="match status" value="1"/>
</dbReference>
<organism evidence="5">
    <name type="scientific">Triatoma dimidiata</name>
    <name type="common">Kissing bug</name>
    <name type="synonym">Meccus dimidiatus</name>
    <dbReference type="NCBI Taxonomy" id="72491"/>
    <lineage>
        <taxon>Eukaryota</taxon>
        <taxon>Metazoa</taxon>
        <taxon>Ecdysozoa</taxon>
        <taxon>Arthropoda</taxon>
        <taxon>Hexapoda</taxon>
        <taxon>Insecta</taxon>
        <taxon>Pterygota</taxon>
        <taxon>Neoptera</taxon>
        <taxon>Paraneoptera</taxon>
        <taxon>Hemiptera</taxon>
        <taxon>Heteroptera</taxon>
        <taxon>Panheteroptera</taxon>
        <taxon>Cimicomorpha</taxon>
        <taxon>Reduviidae</taxon>
        <taxon>Triatominae</taxon>
        <taxon>Triatoma</taxon>
    </lineage>
</organism>
<protein>
    <submittedName>
        <fullName evidence="5">Putative aspartyl beta-hydroxylase</fullName>
    </submittedName>
</protein>
<feature type="region of interest" description="Disordered" evidence="2">
    <location>
        <begin position="183"/>
        <end position="455"/>
    </location>
</feature>
<dbReference type="InterPro" id="IPR007803">
    <property type="entry name" value="Asp/Arg/Pro-Hydrxlase"/>
</dbReference>
<feature type="compositionally biased region" description="Low complexity" evidence="2">
    <location>
        <begin position="238"/>
        <end position="247"/>
    </location>
</feature>
<dbReference type="PANTHER" id="PTHR12366:SF29">
    <property type="entry name" value="ASPARTYL BETA-HYDROXYLASE, ISOFORM L"/>
    <property type="match status" value="1"/>
</dbReference>
<sequence length="878" mass="99265">MSGDAQPRKRKDKRRRKEDEELFGHFKNPTDEVIHVQKEAGLGGNICTKLIFFLLLGAIGVTVGFILVKYHGSTDDDVYNDAAPWNVSIKQWIEYLSVLPVVLRAMFRREEPDQDDGLLREVLVEEAVEEVSALEEEAPVTATESTHEVDEHAAVDRSEEELFPEAIEALKLEASELLRAQAEAAVEKASEQIEEDDEPNQPVDESETDGIEANEPLTEIKSKEESEVTSREVPSFEAVRVPAYTTAPPTPPPSVYEEVVQKVYTAQTSAPATEPTPQPQVVKSEPAEVSEEEEEEEVVEVEGGDDDIDEDIGLSPKRYQELLEKYGQPTPESSDIEQSDEEPPGVREYSDGGEAESVGEEESANELEESEPEEVEEEEETYIKVEKPATAPTAVELESEEEEEEEEEEESEDEPPPPPPPPAAKKPASKTSAPSRDKGGPKDVEEDYPNAEITNAEDWAIKEELDMADEEFNFDRVQSAMDKFTLVLTRQPKSPRALYGVARALDLQAEAKSSNAILDKAIDAYMAVIRAPQVPDELFRRAADRLINRLRFRGQHMKAVPVYGELISRFNSSVKYRNDLAINYLMVNRLEEAGAVFREVLDRWPQDPMARSHYGLVLKLQGKMEESIPHLLAGISTDDLSTRDARLYFHLGDALARTGAKDQAMKIYIDGVEKGMFRSKYQRSLYNVDRLTARPWWTHAQTEYHEFFRKLEENWKQIKEEGLSALKMKGLYQDEAESLRDSGDWKQFELYVRGVKYAANCKQAPVTCSLIDSFPPARTCKRGQTKFSVMSGGTHVWPHCGPTNCRLRAHLGLIVPREKIEIRVAEETRKWEEGKVFIFDDSFEHEVWHNGTAPRLVLIVDVWHPELTLQEIRILSPI</sequence>
<dbReference type="PANTHER" id="PTHR12366">
    <property type="entry name" value="ASPARTYL/ASPARAGINYL BETA-HYDROXYLASE"/>
    <property type="match status" value="1"/>
</dbReference>
<proteinExistence type="inferred from homology"/>
<feature type="compositionally biased region" description="Acidic residues" evidence="2">
    <location>
        <begin position="192"/>
        <end position="212"/>
    </location>
</feature>
<dbReference type="InterPro" id="IPR027443">
    <property type="entry name" value="IPNS-like_sf"/>
</dbReference>
<feature type="compositionally biased region" description="Acidic residues" evidence="2">
    <location>
        <begin position="334"/>
        <end position="343"/>
    </location>
</feature>
<dbReference type="Pfam" id="PF13432">
    <property type="entry name" value="TPR_16"/>
    <property type="match status" value="1"/>
</dbReference>
<reference evidence="5" key="1">
    <citation type="journal article" date="2018" name="J. Proteomics">
        <title>Exploring the molecular complexity of Triatoma dimidiata sialome.</title>
        <authorList>
            <person name="Santiago P.B."/>
            <person name="de Araujo C.N."/>
            <person name="Charneau S."/>
            <person name="Bastos I.M.D."/>
            <person name="Assumpcao T.C.F."/>
            <person name="Queiroz R.M.L."/>
            <person name="Praca Y.R."/>
            <person name="Cordeiro T.M."/>
            <person name="Garcia C.H.S."/>
            <person name="da Silva I.G."/>
            <person name="Raiol T."/>
            <person name="Motta F.N."/>
            <person name="de Araujo Oliveira J.V."/>
            <person name="de Sousa M.V."/>
            <person name="Ribeiro J.M.C."/>
            <person name="de Santana J.M."/>
        </authorList>
    </citation>
    <scope>NUCLEOTIDE SEQUENCE</scope>
    <source>
        <strain evidence="5">Santander</strain>
        <tissue evidence="5">Salivary glands</tissue>
    </source>
</reference>
<feature type="compositionally biased region" description="Basic and acidic residues" evidence="2">
    <location>
        <begin position="145"/>
        <end position="157"/>
    </location>
</feature>
<feature type="region of interest" description="Disordered" evidence="2">
    <location>
        <begin position="1"/>
        <end position="21"/>
    </location>
</feature>
<feature type="domain" description="Aspartyl/asparaginy/proline hydroxylase" evidence="4">
    <location>
        <begin position="712"/>
        <end position="865"/>
    </location>
</feature>
<evidence type="ECO:0000256" key="1">
    <source>
        <dbReference type="ARBA" id="ARBA00007730"/>
    </source>
</evidence>
<dbReference type="GO" id="GO:0062101">
    <property type="term" value="F:peptidyl-aspartic acid 3-dioxygenase activity"/>
    <property type="evidence" value="ECO:0007669"/>
    <property type="project" value="InterPro"/>
</dbReference>
<keyword evidence="3" id="KW-1133">Transmembrane helix</keyword>
<feature type="compositionally biased region" description="Acidic residues" evidence="2">
    <location>
        <begin position="351"/>
        <end position="380"/>
    </location>
</feature>
<dbReference type="Gene3D" id="2.60.120.330">
    <property type="entry name" value="B-lactam Antibiotic, Isopenicillin N Synthase, Chain"/>
    <property type="match status" value="1"/>
</dbReference>
<comment type="similarity">
    <text evidence="1">Belongs to the aspartyl/asparaginyl beta-hydroxylase family.</text>
</comment>
<evidence type="ECO:0000256" key="3">
    <source>
        <dbReference type="SAM" id="Phobius"/>
    </source>
</evidence>